<evidence type="ECO:0000256" key="1">
    <source>
        <dbReference type="SAM" id="MobiDB-lite"/>
    </source>
</evidence>
<dbReference type="AlphaFoldDB" id="C5T3B4"/>
<dbReference type="EMBL" id="ACQT01000029">
    <property type="protein sequence ID" value="EER61026.1"/>
    <property type="molecule type" value="Genomic_DNA"/>
</dbReference>
<organism evidence="2 3">
    <name type="scientific">Acidovorax delafieldii 2AN</name>
    <dbReference type="NCBI Taxonomy" id="573060"/>
    <lineage>
        <taxon>Bacteria</taxon>
        <taxon>Pseudomonadati</taxon>
        <taxon>Pseudomonadota</taxon>
        <taxon>Betaproteobacteria</taxon>
        <taxon>Burkholderiales</taxon>
        <taxon>Comamonadaceae</taxon>
        <taxon>Acidovorax</taxon>
    </lineage>
</organism>
<gene>
    <name evidence="2" type="ORF">AcdelDRAFT_1394</name>
</gene>
<evidence type="ECO:0000313" key="2">
    <source>
        <dbReference type="EMBL" id="EER61026.1"/>
    </source>
</evidence>
<proteinExistence type="predicted"/>
<keyword evidence="3" id="KW-1185">Reference proteome</keyword>
<reference evidence="2 3" key="1">
    <citation type="submission" date="2009-05" db="EMBL/GenBank/DDBJ databases">
        <title>The draft genome of Acidovorax delafieldii 2AN.</title>
        <authorList>
            <consortium name="US DOE Joint Genome Institute (JGI-PGF)"/>
            <person name="Lucas S."/>
            <person name="Copeland A."/>
            <person name="Lapidus A."/>
            <person name="Glavina del Rio T."/>
            <person name="Tice H."/>
            <person name="Bruce D."/>
            <person name="Goodwin L."/>
            <person name="Pitluck S."/>
            <person name="Larimer F."/>
            <person name="Land M.L."/>
            <person name="Hauser L."/>
            <person name="Shelobolina E.S."/>
            <person name="Picardal F."/>
            <person name="Roden E."/>
            <person name="Emerson D."/>
        </authorList>
    </citation>
    <scope>NUCLEOTIDE SEQUENCE [LARGE SCALE GENOMIC DNA]</scope>
    <source>
        <strain evidence="2 3">2AN</strain>
    </source>
</reference>
<comment type="caution">
    <text evidence="2">The sequence shown here is derived from an EMBL/GenBank/DDBJ whole genome shotgun (WGS) entry which is preliminary data.</text>
</comment>
<dbReference type="PATRIC" id="fig|573060.9.peg.3767"/>
<evidence type="ECO:0008006" key="4">
    <source>
        <dbReference type="Google" id="ProtNLM"/>
    </source>
</evidence>
<feature type="region of interest" description="Disordered" evidence="1">
    <location>
        <begin position="55"/>
        <end position="100"/>
    </location>
</feature>
<sequence length="119" mass="12912">MRPQIICHTMSALDGRIEGDHWNLPRGGRTLDDATACYYDISGQLDTQARMLGRNTAQTHHTPHSFDHDGLPVGTGYDPFLGERTTRRSQGPAGFLPSEGAALELIHQTASQSAVSEAP</sequence>
<name>C5T3B4_ACIDE</name>
<accession>C5T3B4</accession>
<protein>
    <recommendedName>
        <fullName evidence="4">Bifunctional deaminase-reductase domain protein</fullName>
    </recommendedName>
</protein>
<dbReference type="Proteomes" id="UP000003856">
    <property type="component" value="Unassembled WGS sequence"/>
</dbReference>
<dbReference type="RefSeq" id="WP_005794856.1">
    <property type="nucleotide sequence ID" value="NZ_ACQT01000029.1"/>
</dbReference>
<evidence type="ECO:0000313" key="3">
    <source>
        <dbReference type="Proteomes" id="UP000003856"/>
    </source>
</evidence>